<dbReference type="PANTHER" id="PTHR30108:SF17">
    <property type="entry name" value="FERULIC ACID DECARBOXYLASE 1"/>
    <property type="match status" value="1"/>
</dbReference>
<dbReference type="InterPro" id="IPR002830">
    <property type="entry name" value="UbiD"/>
</dbReference>
<dbReference type="RefSeq" id="WP_115571507.1">
    <property type="nucleotide sequence ID" value="NZ_NXLT01000007.1"/>
</dbReference>
<dbReference type="Gene3D" id="3.40.1670.10">
    <property type="entry name" value="UbiD C-terminal domain-like"/>
    <property type="match status" value="2"/>
</dbReference>
<dbReference type="InterPro" id="IPR049383">
    <property type="entry name" value="UbiD-like_N"/>
</dbReference>
<feature type="domain" description="3-octaprenyl-4-hydroxybenzoate carboxy-lyase-like C-terminal" evidence="4">
    <location>
        <begin position="463"/>
        <end position="561"/>
    </location>
</feature>
<dbReference type="EMBL" id="NXLT01000007">
    <property type="protein sequence ID" value="RDU66314.1"/>
    <property type="molecule type" value="Genomic_DNA"/>
</dbReference>
<evidence type="ECO:0000313" key="5">
    <source>
        <dbReference type="EMBL" id="RDU66314.1"/>
    </source>
</evidence>
<accession>A0A3D8INX5</accession>
<name>A0A3D8INX5_9HELI</name>
<feature type="domain" description="3-octaprenyl-4-hydroxybenzoate carboxy-lyase-like N-terminal" evidence="3">
    <location>
        <begin position="11"/>
        <end position="96"/>
    </location>
</feature>
<keyword evidence="6" id="KW-1185">Reference proteome</keyword>
<evidence type="ECO:0000256" key="1">
    <source>
        <dbReference type="ARBA" id="ARBA00010021"/>
    </source>
</evidence>
<organism evidence="5 6">
    <name type="scientific">Helicobacter equorum</name>
    <dbReference type="NCBI Taxonomy" id="361872"/>
    <lineage>
        <taxon>Bacteria</taxon>
        <taxon>Pseudomonadati</taxon>
        <taxon>Campylobacterota</taxon>
        <taxon>Epsilonproteobacteria</taxon>
        <taxon>Campylobacterales</taxon>
        <taxon>Helicobacteraceae</taxon>
        <taxon>Helicobacter</taxon>
    </lineage>
</organism>
<evidence type="ECO:0000259" key="2">
    <source>
        <dbReference type="Pfam" id="PF01977"/>
    </source>
</evidence>
<dbReference type="NCBIfam" id="TIGR03701">
    <property type="entry name" value="mena_SCO4490"/>
    <property type="match status" value="1"/>
</dbReference>
<dbReference type="GO" id="GO:0006744">
    <property type="term" value="P:ubiquinone biosynthetic process"/>
    <property type="evidence" value="ECO:0007669"/>
    <property type="project" value="TreeGrafter"/>
</dbReference>
<evidence type="ECO:0000259" key="3">
    <source>
        <dbReference type="Pfam" id="PF20695"/>
    </source>
</evidence>
<feature type="domain" description="3-octaprenyl-4-hydroxybenzoate carboxy-lyase-like Rift-related" evidence="2">
    <location>
        <begin position="127"/>
        <end position="323"/>
    </location>
</feature>
<sequence length="615" mass="70304">MQNFHDTHELIKYLQAHDALRIIDTPLDIYLEIPHLAYLEVKKSDSKALLFTHPVDKKANKTFDIPVLMNVFGSHRLLTLLIQKDPNAIAKNIAALLKFTPPKGAMQILQKAKELFALRHVFPKKTSRTPPFQERIQQEINLYELPILTTWEHDGGPFITMGQVYTQSLDGKKKNLGMYRLQIYDKNHLGLHWQIHKDSHHFFHEYKKAGQKMPVSIALGGDPLYIWCGQAPLPMGMYELMLYGFIRGKKPKVSKCLTNDLYVPCDVDIVIEGWVDTNIMRDEGPFGDHTGFYTPIESYPVLEVSAITMKKNPIFPATVVGKPPLEDKYMGYLTERIFLPLLQMSTHGLEDYHMPENGVFHNLIFAKLAPQYPAHAMQLMHAFWGVGQMSFVKHAIFVDENAPDLQDYEAFGEYVLNRFSTDCMLISEGVCDALDHSSPNFARGGKLGVQAMGEEIDSKIVFMQDMPLCHKIQDLFPFVEGIKQYFPHTYNPLCIWSVHKQSSSFKTLISATALGTLAQNVRIVFLVDCHKNNLSNPYMLVWRITNNIDAKRDIWVQEGVVFIDATDKNALDGYHREWPKETDCNKEVIQSLQDKGLLEGVDLAFLRHYQICGEC</sequence>
<comment type="similarity">
    <text evidence="1">Belongs to the UbiD family.</text>
</comment>
<dbReference type="Proteomes" id="UP000256514">
    <property type="component" value="Unassembled WGS sequence"/>
</dbReference>
<evidence type="ECO:0000259" key="4">
    <source>
        <dbReference type="Pfam" id="PF20696"/>
    </source>
</evidence>
<dbReference type="GO" id="GO:0008694">
    <property type="term" value="F:4-hydroxy-3-polyprenylbenzoate decarboxylase activity"/>
    <property type="evidence" value="ECO:0007669"/>
    <property type="project" value="TreeGrafter"/>
</dbReference>
<dbReference type="InterPro" id="IPR022390">
    <property type="entry name" value="HBDC"/>
</dbReference>
<feature type="domain" description="3-octaprenyl-4-hydroxybenzoate carboxy-lyase-like C-terminal" evidence="4">
    <location>
        <begin position="328"/>
        <end position="451"/>
    </location>
</feature>
<dbReference type="SUPFAM" id="SSF143968">
    <property type="entry name" value="UbiD C-terminal domain-like"/>
    <property type="match status" value="2"/>
</dbReference>
<dbReference type="OrthoDB" id="9809841at2"/>
<dbReference type="SUPFAM" id="SSF50475">
    <property type="entry name" value="FMN-binding split barrel"/>
    <property type="match status" value="1"/>
</dbReference>
<dbReference type="NCBIfam" id="TIGR00148">
    <property type="entry name" value="UbiD family decarboxylase"/>
    <property type="match status" value="1"/>
</dbReference>
<dbReference type="PANTHER" id="PTHR30108">
    <property type="entry name" value="3-OCTAPRENYL-4-HYDROXYBENZOATE CARBOXY-LYASE-RELATED"/>
    <property type="match status" value="1"/>
</dbReference>
<dbReference type="AlphaFoldDB" id="A0A3D8INX5"/>
<comment type="caution">
    <text evidence="5">The sequence shown here is derived from an EMBL/GenBank/DDBJ whole genome shotgun (WGS) entry which is preliminary data.</text>
</comment>
<gene>
    <name evidence="5" type="ORF">CQA54_07525</name>
</gene>
<dbReference type="Pfam" id="PF20696">
    <property type="entry name" value="UbiD_C"/>
    <property type="match status" value="2"/>
</dbReference>
<evidence type="ECO:0000313" key="6">
    <source>
        <dbReference type="Proteomes" id="UP000256514"/>
    </source>
</evidence>
<dbReference type="InterPro" id="IPR049381">
    <property type="entry name" value="UbiD-like_C"/>
</dbReference>
<proteinExistence type="inferred from homology"/>
<dbReference type="Pfam" id="PF01977">
    <property type="entry name" value="UbiD"/>
    <property type="match status" value="1"/>
</dbReference>
<protein>
    <submittedName>
        <fullName evidence="5">Menaquinone biosynthesis decarboxylase</fullName>
    </submittedName>
</protein>
<dbReference type="Pfam" id="PF20695">
    <property type="entry name" value="UbiD_N"/>
    <property type="match status" value="1"/>
</dbReference>
<dbReference type="GO" id="GO:0005829">
    <property type="term" value="C:cytosol"/>
    <property type="evidence" value="ECO:0007669"/>
    <property type="project" value="TreeGrafter"/>
</dbReference>
<dbReference type="InterPro" id="IPR048304">
    <property type="entry name" value="UbiD_Rift_dom"/>
</dbReference>
<reference evidence="5 6" key="1">
    <citation type="submission" date="2018-04" db="EMBL/GenBank/DDBJ databases">
        <title>Novel Campyloabacter and Helicobacter Species and Strains.</title>
        <authorList>
            <person name="Mannion A.J."/>
            <person name="Shen Z."/>
            <person name="Fox J.G."/>
        </authorList>
    </citation>
    <scope>NUCLEOTIDE SEQUENCE [LARGE SCALE GENOMIC DNA]</scope>
    <source>
        <strain evidence="5 6">MIT 12-6600</strain>
    </source>
</reference>